<reference evidence="12 13" key="1">
    <citation type="submission" date="2024-12" db="EMBL/GenBank/DDBJ databases">
        <title>The unique morphological basis and parallel evolutionary history of personate flowers in Penstemon.</title>
        <authorList>
            <person name="Depatie T.H."/>
            <person name="Wessinger C.A."/>
        </authorList>
    </citation>
    <scope>NUCLEOTIDE SEQUENCE [LARGE SCALE GENOMIC DNA]</scope>
    <source>
        <strain evidence="12">WTNN_2</strain>
        <tissue evidence="12">Leaf</tissue>
    </source>
</reference>
<accession>A0ABD3TQE1</accession>
<keyword evidence="13" id="KW-1185">Reference proteome</keyword>
<dbReference type="PANTHER" id="PTHR47634:SF5">
    <property type="entry name" value="OS09G0552300 PROTEIN"/>
    <property type="match status" value="1"/>
</dbReference>
<dbReference type="InterPro" id="IPR008271">
    <property type="entry name" value="Ser/Thr_kinase_AS"/>
</dbReference>
<evidence type="ECO:0000256" key="6">
    <source>
        <dbReference type="ARBA" id="ARBA00022840"/>
    </source>
</evidence>
<dbReference type="EMBL" id="JBJXBP010000003">
    <property type="protein sequence ID" value="KAL3838816.1"/>
    <property type="molecule type" value="Genomic_DNA"/>
</dbReference>
<feature type="domain" description="Protein kinase" evidence="11">
    <location>
        <begin position="40"/>
        <end position="416"/>
    </location>
</feature>
<keyword evidence="2 10" id="KW-0723">Serine/threonine-protein kinase</keyword>
<evidence type="ECO:0000256" key="9">
    <source>
        <dbReference type="PROSITE-ProRule" id="PRU10141"/>
    </source>
</evidence>
<comment type="catalytic activity">
    <reaction evidence="7">
        <text>L-threonyl-[protein] + ATP = O-phospho-L-threonyl-[protein] + ADP + H(+)</text>
        <dbReference type="Rhea" id="RHEA:46608"/>
        <dbReference type="Rhea" id="RHEA-COMP:11060"/>
        <dbReference type="Rhea" id="RHEA-COMP:11605"/>
        <dbReference type="ChEBI" id="CHEBI:15378"/>
        <dbReference type="ChEBI" id="CHEBI:30013"/>
        <dbReference type="ChEBI" id="CHEBI:30616"/>
        <dbReference type="ChEBI" id="CHEBI:61977"/>
        <dbReference type="ChEBI" id="CHEBI:456216"/>
        <dbReference type="EC" id="2.7.11.1"/>
    </reaction>
</comment>
<dbReference type="GO" id="GO:0004674">
    <property type="term" value="F:protein serine/threonine kinase activity"/>
    <property type="evidence" value="ECO:0007669"/>
    <property type="project" value="UniProtKB-KW"/>
</dbReference>
<evidence type="ECO:0000313" key="13">
    <source>
        <dbReference type="Proteomes" id="UP001634393"/>
    </source>
</evidence>
<evidence type="ECO:0000256" key="5">
    <source>
        <dbReference type="ARBA" id="ARBA00022777"/>
    </source>
</evidence>
<dbReference type="AlphaFoldDB" id="A0ABD3TQE1"/>
<dbReference type="PROSITE" id="PS00108">
    <property type="entry name" value="PROTEIN_KINASE_ST"/>
    <property type="match status" value="1"/>
</dbReference>
<comment type="catalytic activity">
    <reaction evidence="8">
        <text>L-seryl-[protein] + ATP = O-phospho-L-seryl-[protein] + ADP + H(+)</text>
        <dbReference type="Rhea" id="RHEA:17989"/>
        <dbReference type="Rhea" id="RHEA-COMP:9863"/>
        <dbReference type="Rhea" id="RHEA-COMP:11604"/>
        <dbReference type="ChEBI" id="CHEBI:15378"/>
        <dbReference type="ChEBI" id="CHEBI:29999"/>
        <dbReference type="ChEBI" id="CHEBI:30616"/>
        <dbReference type="ChEBI" id="CHEBI:83421"/>
        <dbReference type="ChEBI" id="CHEBI:456216"/>
        <dbReference type="EC" id="2.7.11.1"/>
    </reaction>
</comment>
<evidence type="ECO:0000256" key="10">
    <source>
        <dbReference type="RuleBase" id="RU000304"/>
    </source>
</evidence>
<dbReference type="FunFam" id="3.30.200.20:FF:000303">
    <property type="entry name" value="Protein kinase superfamily protein"/>
    <property type="match status" value="1"/>
</dbReference>
<dbReference type="SUPFAM" id="SSF56112">
    <property type="entry name" value="Protein kinase-like (PK-like)"/>
    <property type="match status" value="1"/>
</dbReference>
<dbReference type="FunFam" id="1.10.510.10:FF:000425">
    <property type="entry name" value="Serine/threonine-protein kinase SRPK"/>
    <property type="match status" value="1"/>
</dbReference>
<dbReference type="InterPro" id="IPR051334">
    <property type="entry name" value="SRPK"/>
</dbReference>
<evidence type="ECO:0000256" key="8">
    <source>
        <dbReference type="ARBA" id="ARBA00048679"/>
    </source>
</evidence>
<name>A0ABD3TQE1_9LAMI</name>
<dbReference type="InterPro" id="IPR000719">
    <property type="entry name" value="Prot_kinase_dom"/>
</dbReference>
<keyword evidence="4 9" id="KW-0547">Nucleotide-binding</keyword>
<evidence type="ECO:0000313" key="12">
    <source>
        <dbReference type="EMBL" id="KAL3838816.1"/>
    </source>
</evidence>
<keyword evidence="6 9" id="KW-0067">ATP-binding</keyword>
<proteinExistence type="inferred from homology"/>
<keyword evidence="3" id="KW-0808">Transferase</keyword>
<dbReference type="PANTHER" id="PTHR47634">
    <property type="entry name" value="PROTEIN KINASE DOMAIN-CONTAINING PROTEIN-RELATED"/>
    <property type="match status" value="1"/>
</dbReference>
<dbReference type="Gene3D" id="3.30.200.20">
    <property type="entry name" value="Phosphorylase Kinase, domain 1"/>
    <property type="match status" value="1"/>
</dbReference>
<dbReference type="GO" id="GO:0005524">
    <property type="term" value="F:ATP binding"/>
    <property type="evidence" value="ECO:0007669"/>
    <property type="project" value="UniProtKB-UniRule"/>
</dbReference>
<dbReference type="PROSITE" id="PS50011">
    <property type="entry name" value="PROTEIN_KINASE_DOM"/>
    <property type="match status" value="1"/>
</dbReference>
<evidence type="ECO:0000259" key="11">
    <source>
        <dbReference type="PROSITE" id="PS50011"/>
    </source>
</evidence>
<dbReference type="EC" id="2.7.11.1" evidence="1"/>
<dbReference type="InterPro" id="IPR011009">
    <property type="entry name" value="Kinase-like_dom_sf"/>
</dbReference>
<gene>
    <name evidence="12" type="ORF">ACJIZ3_023407</name>
</gene>
<dbReference type="InterPro" id="IPR017441">
    <property type="entry name" value="Protein_kinase_ATP_BS"/>
</dbReference>
<organism evidence="12 13">
    <name type="scientific">Penstemon smallii</name>
    <dbReference type="NCBI Taxonomy" id="265156"/>
    <lineage>
        <taxon>Eukaryota</taxon>
        <taxon>Viridiplantae</taxon>
        <taxon>Streptophyta</taxon>
        <taxon>Embryophyta</taxon>
        <taxon>Tracheophyta</taxon>
        <taxon>Spermatophyta</taxon>
        <taxon>Magnoliopsida</taxon>
        <taxon>eudicotyledons</taxon>
        <taxon>Gunneridae</taxon>
        <taxon>Pentapetalae</taxon>
        <taxon>asterids</taxon>
        <taxon>lamiids</taxon>
        <taxon>Lamiales</taxon>
        <taxon>Plantaginaceae</taxon>
        <taxon>Cheloneae</taxon>
        <taxon>Penstemon</taxon>
    </lineage>
</organism>
<sequence>MSCATSSSSGSEEEDEEMDSYRKGGYHAVRIGDSFADGRYIAQSKLGWGQFSTVWLAYDTQSSKYVALKIQKSAPQFFEAALHEIEVLSAIATGDPSNMKYVIRLVDHFKHAGPNGQHLCMVLEFLGDSLLRLIKYNRYKGLELNKVRKICKCILIALDYLHGELGLIHTDLKPENILLYSTINPSKDPIRSAMTPILERPEGNQNSGIIINSIEKKLKQRARRAIARISERQASMGGVGVIPKPVRCLDGIDMRCKVVDFGSACWADRPIAEEIQTRQYRAPEVILQSGYSFPADMWSFACTAFELATGEMMFTPKTGQGFSEDEDHLASMMELLGKMPRKIATSGARSKDYFDRYGDLKRIRRLKYWSLDRLLVEKYKFSDSEACEFASFLCPILDFQPEKRPTAQQCLQHPWLNMDNQTHDEVMSESNVENINFRLSNLQIKLHK</sequence>
<keyword evidence="5" id="KW-0418">Kinase</keyword>
<protein>
    <recommendedName>
        <fullName evidence="1">non-specific serine/threonine protein kinase</fullName>
        <ecNumber evidence="1">2.7.11.1</ecNumber>
    </recommendedName>
</protein>
<feature type="binding site" evidence="9">
    <location>
        <position position="69"/>
    </location>
    <ligand>
        <name>ATP</name>
        <dbReference type="ChEBI" id="CHEBI:30616"/>
    </ligand>
</feature>
<dbReference type="SMART" id="SM00220">
    <property type="entry name" value="S_TKc"/>
    <property type="match status" value="1"/>
</dbReference>
<evidence type="ECO:0000256" key="1">
    <source>
        <dbReference type="ARBA" id="ARBA00012513"/>
    </source>
</evidence>
<dbReference type="Gene3D" id="1.10.510.10">
    <property type="entry name" value="Transferase(Phosphotransferase) domain 1"/>
    <property type="match status" value="1"/>
</dbReference>
<dbReference type="Pfam" id="PF00069">
    <property type="entry name" value="Pkinase"/>
    <property type="match status" value="2"/>
</dbReference>
<dbReference type="Proteomes" id="UP001634393">
    <property type="component" value="Unassembled WGS sequence"/>
</dbReference>
<comment type="similarity">
    <text evidence="10">Belongs to the protein kinase superfamily.</text>
</comment>
<evidence type="ECO:0000256" key="4">
    <source>
        <dbReference type="ARBA" id="ARBA00022741"/>
    </source>
</evidence>
<evidence type="ECO:0000256" key="2">
    <source>
        <dbReference type="ARBA" id="ARBA00022527"/>
    </source>
</evidence>
<dbReference type="PROSITE" id="PS00107">
    <property type="entry name" value="PROTEIN_KINASE_ATP"/>
    <property type="match status" value="1"/>
</dbReference>
<comment type="caution">
    <text evidence="12">The sequence shown here is derived from an EMBL/GenBank/DDBJ whole genome shotgun (WGS) entry which is preliminary data.</text>
</comment>
<evidence type="ECO:0000256" key="7">
    <source>
        <dbReference type="ARBA" id="ARBA00047899"/>
    </source>
</evidence>
<evidence type="ECO:0000256" key="3">
    <source>
        <dbReference type="ARBA" id="ARBA00022679"/>
    </source>
</evidence>